<dbReference type="Proteomes" id="UP000325313">
    <property type="component" value="Unassembled WGS sequence"/>
</dbReference>
<proteinExistence type="predicted"/>
<organism evidence="1 2">
    <name type="scientific">Puccinia graminis f. sp. tritici</name>
    <dbReference type="NCBI Taxonomy" id="56615"/>
    <lineage>
        <taxon>Eukaryota</taxon>
        <taxon>Fungi</taxon>
        <taxon>Dikarya</taxon>
        <taxon>Basidiomycota</taxon>
        <taxon>Pucciniomycotina</taxon>
        <taxon>Pucciniomycetes</taxon>
        <taxon>Pucciniales</taxon>
        <taxon>Pucciniaceae</taxon>
        <taxon>Puccinia</taxon>
    </lineage>
</organism>
<accession>A0A5B0PWH2</accession>
<gene>
    <name evidence="1" type="ORF">PGTUg99_006722</name>
</gene>
<evidence type="ECO:0000313" key="2">
    <source>
        <dbReference type="Proteomes" id="UP000325313"/>
    </source>
</evidence>
<name>A0A5B0PWH2_PUCGR</name>
<dbReference type="EMBL" id="VDEP01000311">
    <property type="protein sequence ID" value="KAA1105179.1"/>
    <property type="molecule type" value="Genomic_DNA"/>
</dbReference>
<dbReference type="AlphaFoldDB" id="A0A5B0PWH2"/>
<evidence type="ECO:0000313" key="1">
    <source>
        <dbReference type="EMBL" id="KAA1105179.1"/>
    </source>
</evidence>
<comment type="caution">
    <text evidence="1">The sequence shown here is derived from an EMBL/GenBank/DDBJ whole genome shotgun (WGS) entry which is preliminary data.</text>
</comment>
<reference evidence="1 2" key="1">
    <citation type="submission" date="2019-05" db="EMBL/GenBank/DDBJ databases">
        <title>Emergence of the Ug99 lineage of the wheat stem rust pathogen through somatic hybridization.</title>
        <authorList>
            <person name="Li F."/>
            <person name="Upadhyaya N.M."/>
            <person name="Sperschneider J."/>
            <person name="Matny O."/>
            <person name="Nguyen-Phuc H."/>
            <person name="Mago R."/>
            <person name="Raley C."/>
            <person name="Miller M.E."/>
            <person name="Silverstein K.A.T."/>
            <person name="Henningsen E."/>
            <person name="Hirsch C.D."/>
            <person name="Visser B."/>
            <person name="Pretorius Z.A."/>
            <person name="Steffenson B.J."/>
            <person name="Schwessinger B."/>
            <person name="Dodds P.N."/>
            <person name="Figueroa M."/>
        </authorList>
    </citation>
    <scope>NUCLEOTIDE SEQUENCE [LARGE SCALE GENOMIC DNA]</scope>
    <source>
        <strain evidence="1 2">Ug99</strain>
    </source>
</reference>
<sequence>MKPPDVAPRGSDMQLSVIVTGSDRPQDSALAPLRGASPLTPLIFSSIRSADDPQANPTIDDPRASLITLPRRYRLTLDYLRGELADSFSIRLVFNRLAPSKTAAIECASPSSTVDKPKDPHVQLFNLDSWISDAPQPIQLSSTNLVLIAVVIAVRSNILVALDPKGSEAGVPFRLSVAGCYARRRSSLAVCFQ</sequence>
<protein>
    <submittedName>
        <fullName evidence="1">Uncharacterized protein</fullName>
    </submittedName>
</protein>